<dbReference type="Proteomes" id="UP000821845">
    <property type="component" value="Chromosome 7"/>
</dbReference>
<dbReference type="EMBL" id="CM023487">
    <property type="protein sequence ID" value="KAH6926647.1"/>
    <property type="molecule type" value="Genomic_DNA"/>
</dbReference>
<proteinExistence type="predicted"/>
<protein>
    <submittedName>
        <fullName evidence="1">Uncharacterized protein</fullName>
    </submittedName>
</protein>
<evidence type="ECO:0000313" key="2">
    <source>
        <dbReference type="Proteomes" id="UP000821845"/>
    </source>
</evidence>
<comment type="caution">
    <text evidence="1">The sequence shown here is derived from an EMBL/GenBank/DDBJ whole genome shotgun (WGS) entry which is preliminary data.</text>
</comment>
<evidence type="ECO:0000313" key="1">
    <source>
        <dbReference type="EMBL" id="KAH6926647.1"/>
    </source>
</evidence>
<gene>
    <name evidence="1" type="ORF">HPB50_020846</name>
</gene>
<accession>A0ACB7S0H4</accession>
<reference evidence="1" key="1">
    <citation type="submission" date="2020-05" db="EMBL/GenBank/DDBJ databases">
        <title>Large-scale comparative analyses of tick genomes elucidate their genetic diversity and vector capacities.</title>
        <authorList>
            <person name="Jia N."/>
            <person name="Wang J."/>
            <person name="Shi W."/>
            <person name="Du L."/>
            <person name="Sun Y."/>
            <person name="Zhan W."/>
            <person name="Jiang J."/>
            <person name="Wang Q."/>
            <person name="Zhang B."/>
            <person name="Ji P."/>
            <person name="Sakyi L.B."/>
            <person name="Cui X."/>
            <person name="Yuan T."/>
            <person name="Jiang B."/>
            <person name="Yang W."/>
            <person name="Lam T.T.-Y."/>
            <person name="Chang Q."/>
            <person name="Ding S."/>
            <person name="Wang X."/>
            <person name="Zhu J."/>
            <person name="Ruan X."/>
            <person name="Zhao L."/>
            <person name="Wei J."/>
            <person name="Que T."/>
            <person name="Du C."/>
            <person name="Cheng J."/>
            <person name="Dai P."/>
            <person name="Han X."/>
            <person name="Huang E."/>
            <person name="Gao Y."/>
            <person name="Liu J."/>
            <person name="Shao H."/>
            <person name="Ye R."/>
            <person name="Li L."/>
            <person name="Wei W."/>
            <person name="Wang X."/>
            <person name="Wang C."/>
            <person name="Yang T."/>
            <person name="Huo Q."/>
            <person name="Li W."/>
            <person name="Guo W."/>
            <person name="Chen H."/>
            <person name="Zhou L."/>
            <person name="Ni X."/>
            <person name="Tian J."/>
            <person name="Zhou Y."/>
            <person name="Sheng Y."/>
            <person name="Liu T."/>
            <person name="Pan Y."/>
            <person name="Xia L."/>
            <person name="Li J."/>
            <person name="Zhao F."/>
            <person name="Cao W."/>
        </authorList>
    </citation>
    <scope>NUCLEOTIDE SEQUENCE</scope>
    <source>
        <strain evidence="1">Hyas-2018</strain>
    </source>
</reference>
<organism evidence="1 2">
    <name type="scientific">Hyalomma asiaticum</name>
    <name type="common">Tick</name>
    <dbReference type="NCBI Taxonomy" id="266040"/>
    <lineage>
        <taxon>Eukaryota</taxon>
        <taxon>Metazoa</taxon>
        <taxon>Ecdysozoa</taxon>
        <taxon>Arthropoda</taxon>
        <taxon>Chelicerata</taxon>
        <taxon>Arachnida</taxon>
        <taxon>Acari</taxon>
        <taxon>Parasitiformes</taxon>
        <taxon>Ixodida</taxon>
        <taxon>Ixodoidea</taxon>
        <taxon>Ixodidae</taxon>
        <taxon>Hyalomminae</taxon>
        <taxon>Hyalomma</taxon>
    </lineage>
</organism>
<keyword evidence="2" id="KW-1185">Reference proteome</keyword>
<name>A0ACB7S0H4_HYAAI</name>
<sequence>MDVTVGARFASYDDFYSALRKLQLRTNALFVKKTSKSVDAVNSHLVSGAVKLEGRLKFANATFTCKHSGTQRTRGTGVRPNQR</sequence>